<evidence type="ECO:0000313" key="2">
    <source>
        <dbReference type="EMBL" id="MCO5977720.1"/>
    </source>
</evidence>
<reference evidence="2 3" key="1">
    <citation type="submission" date="2022-06" db="EMBL/GenBank/DDBJ databases">
        <title>Ideonella sp. NS12-5 Genome sequencing and assembly.</title>
        <authorList>
            <person name="Jung Y."/>
        </authorList>
    </citation>
    <scope>NUCLEOTIDE SEQUENCE [LARGE SCALE GENOMIC DNA]</scope>
    <source>
        <strain evidence="2 3">NS12-5</strain>
    </source>
</reference>
<feature type="domain" description="Glutamine amidotransferase" evidence="1">
    <location>
        <begin position="48"/>
        <end position="183"/>
    </location>
</feature>
<dbReference type="InterPro" id="IPR044992">
    <property type="entry name" value="ChyE-like"/>
</dbReference>
<dbReference type="InterPro" id="IPR017926">
    <property type="entry name" value="GATASE"/>
</dbReference>
<dbReference type="PANTHER" id="PTHR42695:SF5">
    <property type="entry name" value="GLUTAMINE AMIDOTRANSFERASE YLR126C-RELATED"/>
    <property type="match status" value="1"/>
</dbReference>
<dbReference type="Pfam" id="PF00117">
    <property type="entry name" value="GATase"/>
    <property type="match status" value="1"/>
</dbReference>
<dbReference type="CDD" id="cd01741">
    <property type="entry name" value="GATase1_1"/>
    <property type="match status" value="1"/>
</dbReference>
<dbReference type="RefSeq" id="WP_252770219.1">
    <property type="nucleotide sequence ID" value="NZ_JAMXMC010000007.1"/>
</dbReference>
<sequence>MPSAALRVLILQPQNGDGPSHLAHALRQWRQPFTLCLAGDGDPVPASASDWDAIAMLGGTMSVNDDLPALRQIEALMREAVGLGVPILGHCLGGQMLARVLGATVRDNDEPEIGWVQIETTADPQAAAWLGPRTTLPVYHWHIQTFALPPGATLLAGNRACAHQAFAFGPHLGMQFHIEVDAEKLDRWCAEAPADGHPLRVHPHVQGEAAMRADTARFLADSQATAERIYHRWLALAQARRSGPA</sequence>
<evidence type="ECO:0000313" key="3">
    <source>
        <dbReference type="Proteomes" id="UP001204851"/>
    </source>
</evidence>
<evidence type="ECO:0000259" key="1">
    <source>
        <dbReference type="Pfam" id="PF00117"/>
    </source>
</evidence>
<dbReference type="PROSITE" id="PS51273">
    <property type="entry name" value="GATASE_TYPE_1"/>
    <property type="match status" value="1"/>
</dbReference>
<dbReference type="Proteomes" id="UP001204851">
    <property type="component" value="Unassembled WGS sequence"/>
</dbReference>
<dbReference type="EMBL" id="JAMXMC010000007">
    <property type="protein sequence ID" value="MCO5977720.1"/>
    <property type="molecule type" value="Genomic_DNA"/>
</dbReference>
<protein>
    <submittedName>
        <fullName evidence="2">Type 1 glutamine amidotransferase</fullName>
    </submittedName>
</protein>
<keyword evidence="3" id="KW-1185">Reference proteome</keyword>
<dbReference type="SUPFAM" id="SSF52317">
    <property type="entry name" value="Class I glutamine amidotransferase-like"/>
    <property type="match status" value="1"/>
</dbReference>
<comment type="caution">
    <text evidence="2">The sequence shown here is derived from an EMBL/GenBank/DDBJ whole genome shotgun (WGS) entry which is preliminary data.</text>
</comment>
<proteinExistence type="predicted"/>
<accession>A0ABT1BNB8</accession>
<dbReference type="PANTHER" id="PTHR42695">
    <property type="entry name" value="GLUTAMINE AMIDOTRANSFERASE YLR126C-RELATED"/>
    <property type="match status" value="1"/>
</dbReference>
<name>A0ABT1BNB8_9BURK</name>
<keyword evidence="2" id="KW-0315">Glutamine amidotransferase</keyword>
<dbReference type="Gene3D" id="3.40.50.880">
    <property type="match status" value="1"/>
</dbReference>
<organism evidence="2 3">
    <name type="scientific">Ideonella oryzae</name>
    <dbReference type="NCBI Taxonomy" id="2937441"/>
    <lineage>
        <taxon>Bacteria</taxon>
        <taxon>Pseudomonadati</taxon>
        <taxon>Pseudomonadota</taxon>
        <taxon>Betaproteobacteria</taxon>
        <taxon>Burkholderiales</taxon>
        <taxon>Sphaerotilaceae</taxon>
        <taxon>Ideonella</taxon>
    </lineage>
</organism>
<gene>
    <name evidence="2" type="ORF">M0L44_13505</name>
</gene>
<dbReference type="InterPro" id="IPR029062">
    <property type="entry name" value="Class_I_gatase-like"/>
</dbReference>